<sequence>MSIRFGRSCSKARAKYMRSSYSFPPATTTDKRVAAHHGLKKVKDLPLYLFYLSIYQILTVWYKIQIYSFKKKITGENILKYWVLYLSWRQARYLYKLNKILYLSLSLRILLLLRSGSSLIIAA</sequence>
<proteinExistence type="predicted"/>
<keyword evidence="1" id="KW-0812">Transmembrane</keyword>
<keyword evidence="3" id="KW-1185">Reference proteome</keyword>
<evidence type="ECO:0000313" key="3">
    <source>
        <dbReference type="Proteomes" id="UP000247810"/>
    </source>
</evidence>
<keyword evidence="1" id="KW-1133">Transmembrane helix</keyword>
<evidence type="ECO:0000313" key="2">
    <source>
        <dbReference type="EMBL" id="PYH95900.1"/>
    </source>
</evidence>
<feature type="transmembrane region" description="Helical" evidence="1">
    <location>
        <begin position="45"/>
        <end position="62"/>
    </location>
</feature>
<dbReference type="EMBL" id="KZ825846">
    <property type="protein sequence ID" value="PYH95900.1"/>
    <property type="molecule type" value="Genomic_DNA"/>
</dbReference>
<accession>A0A319DEN8</accession>
<dbReference type="AlphaFoldDB" id="A0A319DEN8"/>
<organism evidence="2 3">
    <name type="scientific">Aspergillus ellipticus CBS 707.79</name>
    <dbReference type="NCBI Taxonomy" id="1448320"/>
    <lineage>
        <taxon>Eukaryota</taxon>
        <taxon>Fungi</taxon>
        <taxon>Dikarya</taxon>
        <taxon>Ascomycota</taxon>
        <taxon>Pezizomycotina</taxon>
        <taxon>Eurotiomycetes</taxon>
        <taxon>Eurotiomycetidae</taxon>
        <taxon>Eurotiales</taxon>
        <taxon>Aspergillaceae</taxon>
        <taxon>Aspergillus</taxon>
        <taxon>Aspergillus subgen. Circumdati</taxon>
    </lineage>
</organism>
<dbReference type="VEuPathDB" id="FungiDB:BO71DRAFT_408163"/>
<reference evidence="2 3" key="1">
    <citation type="submission" date="2018-02" db="EMBL/GenBank/DDBJ databases">
        <title>The genomes of Aspergillus section Nigri reveals drivers in fungal speciation.</title>
        <authorList>
            <consortium name="DOE Joint Genome Institute"/>
            <person name="Vesth T.C."/>
            <person name="Nybo J."/>
            <person name="Theobald S."/>
            <person name="Brandl J."/>
            <person name="Frisvad J.C."/>
            <person name="Nielsen K.F."/>
            <person name="Lyhne E.K."/>
            <person name="Kogle M.E."/>
            <person name="Kuo A."/>
            <person name="Riley R."/>
            <person name="Clum A."/>
            <person name="Nolan M."/>
            <person name="Lipzen A."/>
            <person name="Salamov A."/>
            <person name="Henrissat B."/>
            <person name="Wiebenga A."/>
            <person name="De vries R.P."/>
            <person name="Grigoriev I.V."/>
            <person name="Mortensen U.H."/>
            <person name="Andersen M.R."/>
            <person name="Baker S.E."/>
        </authorList>
    </citation>
    <scope>NUCLEOTIDE SEQUENCE [LARGE SCALE GENOMIC DNA]</scope>
    <source>
        <strain evidence="2 3">CBS 707.79</strain>
    </source>
</reference>
<keyword evidence="1" id="KW-0472">Membrane</keyword>
<name>A0A319DEN8_9EURO</name>
<dbReference type="Proteomes" id="UP000247810">
    <property type="component" value="Unassembled WGS sequence"/>
</dbReference>
<feature type="transmembrane region" description="Helical" evidence="1">
    <location>
        <begin position="100"/>
        <end position="122"/>
    </location>
</feature>
<evidence type="ECO:0000256" key="1">
    <source>
        <dbReference type="SAM" id="Phobius"/>
    </source>
</evidence>
<protein>
    <submittedName>
        <fullName evidence="2">Uncharacterized protein</fullName>
    </submittedName>
</protein>
<gene>
    <name evidence="2" type="ORF">BO71DRAFT_408163</name>
</gene>